<organism evidence="2 3">
    <name type="scientific">Oryza meyeriana var. granulata</name>
    <dbReference type="NCBI Taxonomy" id="110450"/>
    <lineage>
        <taxon>Eukaryota</taxon>
        <taxon>Viridiplantae</taxon>
        <taxon>Streptophyta</taxon>
        <taxon>Embryophyta</taxon>
        <taxon>Tracheophyta</taxon>
        <taxon>Spermatophyta</taxon>
        <taxon>Magnoliopsida</taxon>
        <taxon>Liliopsida</taxon>
        <taxon>Poales</taxon>
        <taxon>Poaceae</taxon>
        <taxon>BOP clade</taxon>
        <taxon>Oryzoideae</taxon>
        <taxon>Oryzeae</taxon>
        <taxon>Oryzinae</taxon>
        <taxon>Oryza</taxon>
        <taxon>Oryza meyeriana</taxon>
    </lineage>
</organism>
<keyword evidence="3" id="KW-1185">Reference proteome</keyword>
<name>A0A6G1DGN1_9ORYZ</name>
<gene>
    <name evidence="2" type="ORF">E2562_008239</name>
</gene>
<sequence length="65" mass="7548">MMTSTYLDLLPCYRTCPHDMSLSDADNENGNDDDDARDDVNDGRQKHYLDQYQGCVNGYMFAFVW</sequence>
<reference evidence="2 3" key="1">
    <citation type="submission" date="2019-11" db="EMBL/GenBank/DDBJ databases">
        <title>Whole genome sequence of Oryza granulata.</title>
        <authorList>
            <person name="Li W."/>
        </authorList>
    </citation>
    <scope>NUCLEOTIDE SEQUENCE [LARGE SCALE GENOMIC DNA]</scope>
    <source>
        <strain evidence="3">cv. Menghai</strain>
        <tissue evidence="2">Leaf</tissue>
    </source>
</reference>
<proteinExistence type="predicted"/>
<dbReference type="EMBL" id="SPHZ02000006">
    <property type="protein sequence ID" value="KAF0911352.1"/>
    <property type="molecule type" value="Genomic_DNA"/>
</dbReference>
<comment type="caution">
    <text evidence="2">The sequence shown here is derived from an EMBL/GenBank/DDBJ whole genome shotgun (WGS) entry which is preliminary data.</text>
</comment>
<accession>A0A6G1DGN1</accession>
<feature type="region of interest" description="Disordered" evidence="1">
    <location>
        <begin position="23"/>
        <end position="42"/>
    </location>
</feature>
<evidence type="ECO:0000313" key="3">
    <source>
        <dbReference type="Proteomes" id="UP000479710"/>
    </source>
</evidence>
<dbReference type="AlphaFoldDB" id="A0A6G1DGN1"/>
<protein>
    <submittedName>
        <fullName evidence="2">Uncharacterized protein</fullName>
    </submittedName>
</protein>
<feature type="compositionally biased region" description="Acidic residues" evidence="1">
    <location>
        <begin position="25"/>
        <end position="37"/>
    </location>
</feature>
<evidence type="ECO:0000256" key="1">
    <source>
        <dbReference type="SAM" id="MobiDB-lite"/>
    </source>
</evidence>
<dbReference type="Proteomes" id="UP000479710">
    <property type="component" value="Unassembled WGS sequence"/>
</dbReference>
<evidence type="ECO:0000313" key="2">
    <source>
        <dbReference type="EMBL" id="KAF0911352.1"/>
    </source>
</evidence>